<evidence type="ECO:0000313" key="2">
    <source>
        <dbReference type="EMBL" id="KAK0408004.1"/>
    </source>
</evidence>
<evidence type="ECO:0000256" key="1">
    <source>
        <dbReference type="SAM" id="MobiDB-lite"/>
    </source>
</evidence>
<sequence>MKSNGFKLGDFDGQASLPQNPEDSLRTSGIGIILSAIDPCRTEQSIKKPVAHKVSNLGTETFYIHMIKLQRSLHPYRIASSTTMTENTVDGAKSAPQESSFLSLYIVRIHMQSNMSTKSFYLFRPVRHKILDKLSR</sequence>
<feature type="region of interest" description="Disordered" evidence="1">
    <location>
        <begin position="1"/>
        <end position="24"/>
    </location>
</feature>
<dbReference type="AlphaFoldDB" id="A0AA39LST6"/>
<comment type="caution">
    <text evidence="2">The sequence shown here is derived from an EMBL/GenBank/DDBJ whole genome shotgun (WGS) entry which is preliminary data.</text>
</comment>
<proteinExistence type="predicted"/>
<organism evidence="2 3">
    <name type="scientific">Steinernema hermaphroditum</name>
    <dbReference type="NCBI Taxonomy" id="289476"/>
    <lineage>
        <taxon>Eukaryota</taxon>
        <taxon>Metazoa</taxon>
        <taxon>Ecdysozoa</taxon>
        <taxon>Nematoda</taxon>
        <taxon>Chromadorea</taxon>
        <taxon>Rhabditida</taxon>
        <taxon>Tylenchina</taxon>
        <taxon>Panagrolaimomorpha</taxon>
        <taxon>Strongyloidoidea</taxon>
        <taxon>Steinernematidae</taxon>
        <taxon>Steinernema</taxon>
    </lineage>
</organism>
<gene>
    <name evidence="2" type="ORF">QR680_003717</name>
</gene>
<reference evidence="2" key="1">
    <citation type="submission" date="2023-06" db="EMBL/GenBank/DDBJ databases">
        <title>Genomic analysis of the entomopathogenic nematode Steinernema hermaphroditum.</title>
        <authorList>
            <person name="Schwarz E.M."/>
            <person name="Heppert J.K."/>
            <person name="Baniya A."/>
            <person name="Schwartz H.T."/>
            <person name="Tan C.-H."/>
            <person name="Antoshechkin I."/>
            <person name="Sternberg P.W."/>
            <person name="Goodrich-Blair H."/>
            <person name="Dillman A.R."/>
        </authorList>
    </citation>
    <scope>NUCLEOTIDE SEQUENCE</scope>
    <source>
        <strain evidence="2">PS9179</strain>
        <tissue evidence="2">Whole animal</tissue>
    </source>
</reference>
<dbReference type="Proteomes" id="UP001175271">
    <property type="component" value="Unassembled WGS sequence"/>
</dbReference>
<dbReference type="EMBL" id="JAUCMV010000003">
    <property type="protein sequence ID" value="KAK0408004.1"/>
    <property type="molecule type" value="Genomic_DNA"/>
</dbReference>
<protein>
    <submittedName>
        <fullName evidence="2">Uncharacterized protein</fullName>
    </submittedName>
</protein>
<name>A0AA39LST6_9BILA</name>
<keyword evidence="3" id="KW-1185">Reference proteome</keyword>
<accession>A0AA39LST6</accession>
<evidence type="ECO:0000313" key="3">
    <source>
        <dbReference type="Proteomes" id="UP001175271"/>
    </source>
</evidence>